<dbReference type="EMBL" id="SJTG01000001">
    <property type="protein sequence ID" value="TCI12637.1"/>
    <property type="molecule type" value="Genomic_DNA"/>
</dbReference>
<feature type="chain" id="PRO_5020236950" evidence="1">
    <location>
        <begin position="19"/>
        <end position="281"/>
    </location>
</feature>
<feature type="signal peptide" evidence="1">
    <location>
        <begin position="1"/>
        <end position="18"/>
    </location>
</feature>
<name>A0A4V6NA16_9GAMM</name>
<dbReference type="RefSeq" id="WP_131150586.1">
    <property type="nucleotide sequence ID" value="NZ_SJTG01000001.1"/>
</dbReference>
<comment type="caution">
    <text evidence="2">The sequence shown here is derived from an EMBL/GenBank/DDBJ whole genome shotgun (WGS) entry which is preliminary data.</text>
</comment>
<evidence type="ECO:0000313" key="3">
    <source>
        <dbReference type="Proteomes" id="UP000291822"/>
    </source>
</evidence>
<keyword evidence="1" id="KW-0732">Signal</keyword>
<evidence type="ECO:0000256" key="1">
    <source>
        <dbReference type="SAM" id="SignalP"/>
    </source>
</evidence>
<protein>
    <submittedName>
        <fullName evidence="2">Energy transducer TonB</fullName>
    </submittedName>
</protein>
<proteinExistence type="predicted"/>
<accession>A0A4V6NA16</accession>
<organism evidence="2 3">
    <name type="scientific">Dyella soli</name>
    <dbReference type="NCBI Taxonomy" id="522319"/>
    <lineage>
        <taxon>Bacteria</taxon>
        <taxon>Pseudomonadati</taxon>
        <taxon>Pseudomonadota</taxon>
        <taxon>Gammaproteobacteria</taxon>
        <taxon>Lysobacterales</taxon>
        <taxon>Rhodanobacteraceae</taxon>
        <taxon>Dyella</taxon>
    </lineage>
</organism>
<gene>
    <name evidence="2" type="ORF">EZM97_04625</name>
</gene>
<dbReference type="AlphaFoldDB" id="A0A4V6NA16"/>
<reference evidence="2 3" key="1">
    <citation type="submission" date="2019-02" db="EMBL/GenBank/DDBJ databases">
        <title>Dyella amyloliquefaciens sp. nov., isolated from forest soil.</title>
        <authorList>
            <person name="Gao Z.-H."/>
            <person name="Qiu L.-H."/>
        </authorList>
    </citation>
    <scope>NUCLEOTIDE SEQUENCE [LARGE SCALE GENOMIC DNA]</scope>
    <source>
        <strain evidence="2 3">KACC 12747</strain>
    </source>
</reference>
<dbReference type="Proteomes" id="UP000291822">
    <property type="component" value="Unassembled WGS sequence"/>
</dbReference>
<dbReference type="SUPFAM" id="SSF74653">
    <property type="entry name" value="TolA/TonB C-terminal domain"/>
    <property type="match status" value="1"/>
</dbReference>
<evidence type="ECO:0000313" key="2">
    <source>
        <dbReference type="EMBL" id="TCI12637.1"/>
    </source>
</evidence>
<keyword evidence="3" id="KW-1185">Reference proteome</keyword>
<dbReference type="Gene3D" id="3.30.1150.10">
    <property type="match status" value="1"/>
</dbReference>
<sequence length="281" mass="30561">MRKTWLVAALATVSVAQATEFRPVVESSTLVKGTIVLNKDGTVASTSIDDENVLGNALSDVVRKTAAQWRFDPVMQNGEPVIAKARMSVRLVARKNDSGDYNVRVKGAMFGESVDATKRRNLPHLTSPAYPPAAVSAQLEATTYVALRLDKDGHVIDAVAEQVNLSQWGSERLMKEWRDVFAKAALAAARKWTVQRPDDAPPLNADTWTARIPVVFHITNLHTGRTRSIWQTYVPGPVDPIPWLEGKPARGAFAQSPDALPDGQIAIEGDGPNLLTPTDHG</sequence>